<organism evidence="3 4">
    <name type="scientific">Halobacillus shinanisalinarum</name>
    <dbReference type="NCBI Taxonomy" id="2932258"/>
    <lineage>
        <taxon>Bacteria</taxon>
        <taxon>Bacillati</taxon>
        <taxon>Bacillota</taxon>
        <taxon>Bacilli</taxon>
        <taxon>Bacillales</taxon>
        <taxon>Bacillaceae</taxon>
        <taxon>Halobacillus</taxon>
    </lineage>
</organism>
<dbReference type="Proteomes" id="UP000831880">
    <property type="component" value="Chromosome"/>
</dbReference>
<evidence type="ECO:0000259" key="2">
    <source>
        <dbReference type="Pfam" id="PF02120"/>
    </source>
</evidence>
<keyword evidence="3" id="KW-0282">Flagellum</keyword>
<dbReference type="InterPro" id="IPR038610">
    <property type="entry name" value="FliK-like_C_sf"/>
</dbReference>
<dbReference type="Pfam" id="PF02120">
    <property type="entry name" value="Flg_hook"/>
    <property type="match status" value="1"/>
</dbReference>
<dbReference type="RefSeq" id="WP_244755734.1">
    <property type="nucleotide sequence ID" value="NZ_CP095074.1"/>
</dbReference>
<protein>
    <submittedName>
        <fullName evidence="3">Flagellar hook-length control protein FliK</fullName>
    </submittedName>
</protein>
<gene>
    <name evidence="3" type="ORF">MUO14_23050</name>
</gene>
<name>A0ABY4H5Q6_9BACI</name>
<proteinExistence type="predicted"/>
<feature type="compositionally biased region" description="Basic and acidic residues" evidence="1">
    <location>
        <begin position="420"/>
        <end position="434"/>
    </location>
</feature>
<keyword evidence="3" id="KW-0969">Cilium</keyword>
<keyword evidence="3" id="KW-0966">Cell projection</keyword>
<feature type="domain" description="Flagellar hook-length control protein-like C-terminal" evidence="2">
    <location>
        <begin position="343"/>
        <end position="407"/>
    </location>
</feature>
<reference evidence="3 4" key="1">
    <citation type="submission" date="2022-04" db="EMBL/GenBank/DDBJ databases">
        <title>Halobacillus sp. isolated from saltern.</title>
        <authorList>
            <person name="Won M."/>
            <person name="Lee C.-M."/>
            <person name="Woen H.-Y."/>
            <person name="Kwon S.-W."/>
        </authorList>
    </citation>
    <scope>NUCLEOTIDE SEQUENCE [LARGE SCALE GENOMIC DNA]</scope>
    <source>
        <strain evidence="3 4">SSTM10-2</strain>
    </source>
</reference>
<feature type="compositionally biased region" description="Basic and acidic residues" evidence="1">
    <location>
        <begin position="442"/>
        <end position="461"/>
    </location>
</feature>
<dbReference type="InterPro" id="IPR021136">
    <property type="entry name" value="Flagellar_hook_control-like_C"/>
</dbReference>
<evidence type="ECO:0000313" key="3">
    <source>
        <dbReference type="EMBL" id="UOQ95788.1"/>
    </source>
</evidence>
<dbReference type="CDD" id="cd17470">
    <property type="entry name" value="T3SS_Flik_C"/>
    <property type="match status" value="1"/>
</dbReference>
<evidence type="ECO:0000313" key="4">
    <source>
        <dbReference type="Proteomes" id="UP000831880"/>
    </source>
</evidence>
<feature type="region of interest" description="Disordered" evidence="1">
    <location>
        <begin position="417"/>
        <end position="461"/>
    </location>
</feature>
<dbReference type="Gene3D" id="3.30.750.140">
    <property type="match status" value="1"/>
</dbReference>
<accession>A0ABY4H5Q6</accession>
<sequence>MTPFSTLPKPLAQQMRGLANLTTTNTAPMQAFNVLLTGMTNQPTENMTNELNRLVATLKKLLHQLGLGLSSQSKMDGAMPIDVNKVVQELELLHMASTERDLPQELSKLIQAMPQEVAEISGEGQVKLIGVLKDVLEESSSFENQTDSLSNAVAIPVMEAVHPAGMKGNPLTDTGQAKQVDELWVRFEKLAKKVTGQLPTNQPIKPEQLDQMLMLKVKQIIQQMSKLETGSSQLNKLAQLSVQEPPQQLMANLLNNYKLKQSLPVAYQQHSTVTSKDIAKWVGQFLNKQRTVEPSIGQGFTQMISKVEQYVIHVNQNQSNAGMQQQLIDQLEQLIKSNRLFTNKAGNMEMNIRLRPQHLGDMTVKLVQMNGEMAVKILVSTQAAKEMLEGNMQQLRHMFSPQQVVIEKYEPTAAGQYFTEDDKQSGEFNERDSPSDQSQEQQDDHSEEEVSFHELLMNEKV</sequence>
<dbReference type="EMBL" id="CP095074">
    <property type="protein sequence ID" value="UOQ95788.1"/>
    <property type="molecule type" value="Genomic_DNA"/>
</dbReference>
<evidence type="ECO:0000256" key="1">
    <source>
        <dbReference type="SAM" id="MobiDB-lite"/>
    </source>
</evidence>
<keyword evidence="4" id="KW-1185">Reference proteome</keyword>